<feature type="signal peptide" evidence="1">
    <location>
        <begin position="1"/>
        <end position="22"/>
    </location>
</feature>
<evidence type="ECO:0000313" key="4">
    <source>
        <dbReference type="Proteomes" id="UP000187735"/>
    </source>
</evidence>
<feature type="chain" id="PRO_5012772078" description="Ice-binding protein C-terminal domain-containing protein" evidence="1">
    <location>
        <begin position="23"/>
        <end position="235"/>
    </location>
</feature>
<evidence type="ECO:0000313" key="3">
    <source>
        <dbReference type="EMBL" id="APZ90518.1"/>
    </source>
</evidence>
<dbReference type="EMBL" id="CP017641">
    <property type="protein sequence ID" value="APZ90518.1"/>
    <property type="molecule type" value="Genomic_DNA"/>
</dbReference>
<protein>
    <recommendedName>
        <fullName evidence="2">Ice-binding protein C-terminal domain-containing protein</fullName>
    </recommendedName>
</protein>
<dbReference type="Pfam" id="PF07589">
    <property type="entry name" value="PEP-CTERM"/>
    <property type="match status" value="1"/>
</dbReference>
<keyword evidence="1" id="KW-0732">Signal</keyword>
<name>A0A1P8W8Z5_9PLAN</name>
<reference evidence="3 4" key="1">
    <citation type="journal article" date="2016" name="Front. Microbiol.">
        <title>Fuerstia marisgermanicae gen. nov., sp. nov., an Unusual Member of the Phylum Planctomycetes from the German Wadden Sea.</title>
        <authorList>
            <person name="Kohn T."/>
            <person name="Heuer A."/>
            <person name="Jogler M."/>
            <person name="Vollmers J."/>
            <person name="Boedeker C."/>
            <person name="Bunk B."/>
            <person name="Rast P."/>
            <person name="Borchert D."/>
            <person name="Glockner I."/>
            <person name="Freese H.M."/>
            <person name="Klenk H.P."/>
            <person name="Overmann J."/>
            <person name="Kaster A.K."/>
            <person name="Rohde M."/>
            <person name="Wiegand S."/>
            <person name="Jogler C."/>
        </authorList>
    </citation>
    <scope>NUCLEOTIDE SEQUENCE [LARGE SCALE GENOMIC DNA]</scope>
    <source>
        <strain evidence="3 4">NH11</strain>
    </source>
</reference>
<feature type="domain" description="Ice-binding protein C-terminal" evidence="2">
    <location>
        <begin position="201"/>
        <end position="224"/>
    </location>
</feature>
<evidence type="ECO:0000256" key="1">
    <source>
        <dbReference type="SAM" id="SignalP"/>
    </source>
</evidence>
<gene>
    <name evidence="3" type="ORF">Fuma_00097</name>
</gene>
<dbReference type="RefSeq" id="WP_077022393.1">
    <property type="nucleotide sequence ID" value="NZ_CP017641.1"/>
</dbReference>
<dbReference type="Proteomes" id="UP000187735">
    <property type="component" value="Chromosome"/>
</dbReference>
<dbReference type="InterPro" id="IPR013424">
    <property type="entry name" value="Ice-binding_C"/>
</dbReference>
<dbReference type="KEGG" id="fmr:Fuma_00097"/>
<proteinExistence type="predicted"/>
<accession>A0A1P8W8Z5</accession>
<organism evidence="3 4">
    <name type="scientific">Fuerstiella marisgermanici</name>
    <dbReference type="NCBI Taxonomy" id="1891926"/>
    <lineage>
        <taxon>Bacteria</taxon>
        <taxon>Pseudomonadati</taxon>
        <taxon>Planctomycetota</taxon>
        <taxon>Planctomycetia</taxon>
        <taxon>Planctomycetales</taxon>
        <taxon>Planctomycetaceae</taxon>
        <taxon>Fuerstiella</taxon>
    </lineage>
</organism>
<keyword evidence="4" id="KW-1185">Reference proteome</keyword>
<dbReference type="AlphaFoldDB" id="A0A1P8W8Z5"/>
<evidence type="ECO:0000259" key="2">
    <source>
        <dbReference type="Pfam" id="PF07589"/>
    </source>
</evidence>
<dbReference type="NCBIfam" id="TIGR02595">
    <property type="entry name" value="PEP_CTERM"/>
    <property type="match status" value="1"/>
</dbReference>
<sequence length="235" mass="23276" precursor="true">MKFQHLLFGIAVACGTASSANADLVLDLRLDDTTRSRNVMSGSSVFVDMFLVDTDGTSVMSADGLIGAGGRIFDVPSGTSATGSFFSPGTGFVSQTPPSVPPGIAAGQVTTMLFAPPIAAVVPGAGVTVAAMAGAMEVFIGTFEVTATGGVGDTHTLTAGVFGGSDNGNTAGPVFTPVDLDGLILASGAAESVTLNVTTAAVPEPSSLFVAGLLGVAAFVVRRRKGASTKSNSVV</sequence>
<dbReference type="STRING" id="1891926.Fuma_00097"/>